<evidence type="ECO:0000313" key="2">
    <source>
        <dbReference type="Proteomes" id="UP001281147"/>
    </source>
</evidence>
<keyword evidence="2" id="KW-1185">Reference proteome</keyword>
<comment type="caution">
    <text evidence="1">The sequence shown here is derived from an EMBL/GenBank/DDBJ whole genome shotgun (WGS) entry which is preliminary data.</text>
</comment>
<sequence>MEPNQSRSNSQESLSWSQQAELAEVIGARTSSDDLIAMGRRYVRRLDSANLARYPEGYVFINTLANGEEYPVILLTPPDLVAVQRADGTWYRRTRGERATDAPEPYTLEHYMNYLEANHLPPWFLRPEHTRILNLPAESQRLGLTDNLPTPTPFPPSDYLVGRYPTEPEYLRPNLRGEGVTYAYDATMWELRRLARRFPAALEAALRGNYRIYVTPAGHIFIRENTELLPNELLLNPGEGRWDRETQKNMRSSYERENPPATYQMELASPATAASSEIVTANRPAEIAAATANGGYPDIGQLPHGRGRFEWLNEEVDQQLARALNYANPIEVVVAEESGAFDNVPLNNRPRVVFYPNRQYFNLTHQPRGDGQWRYFTTRGDGSAQTLAHMNHGGQHPETLDIPRPTASQLFQLRRRMQARLARGEIDRDTTMDSEIVWVPAGDMPDDTSDAGAESEHEPTPVDPVDDQNSDIIDSDSRLRHSPLNRGENDQTGTPGARNYQTRQIGDKKYTLDRSRSHVGPAEPHKSWVVTKNGEWFQYKKYHLIDWTNKDSVEKLNKWREQACKRGEWPKKRKDDRDTYTDEQKEYLFVLIKANSGGRPKLSMAKLTRRFNQQFSNQRGEMGITGIYDRLRGQWRANNGERSERRPRGQNKKEEAARKRKRDEMEDDEDQEGEGDGEGESGDEYGDEE</sequence>
<reference evidence="1" key="1">
    <citation type="submission" date="2023-07" db="EMBL/GenBank/DDBJ databases">
        <title>Black Yeasts Isolated from many extreme environments.</title>
        <authorList>
            <person name="Coleine C."/>
            <person name="Stajich J.E."/>
            <person name="Selbmann L."/>
        </authorList>
    </citation>
    <scope>NUCLEOTIDE SEQUENCE</scope>
    <source>
        <strain evidence="1">CCFEE 5714</strain>
    </source>
</reference>
<accession>A0ACC3MTA3</accession>
<dbReference type="Proteomes" id="UP001281147">
    <property type="component" value="Unassembled WGS sequence"/>
</dbReference>
<gene>
    <name evidence="1" type="ORF">LTR37_014520</name>
</gene>
<evidence type="ECO:0000313" key="1">
    <source>
        <dbReference type="EMBL" id="KAK3703308.1"/>
    </source>
</evidence>
<dbReference type="EMBL" id="JAUTXU010000153">
    <property type="protein sequence ID" value="KAK3703308.1"/>
    <property type="molecule type" value="Genomic_DNA"/>
</dbReference>
<proteinExistence type="predicted"/>
<organism evidence="1 2">
    <name type="scientific">Vermiconidia calcicola</name>
    <dbReference type="NCBI Taxonomy" id="1690605"/>
    <lineage>
        <taxon>Eukaryota</taxon>
        <taxon>Fungi</taxon>
        <taxon>Dikarya</taxon>
        <taxon>Ascomycota</taxon>
        <taxon>Pezizomycotina</taxon>
        <taxon>Dothideomycetes</taxon>
        <taxon>Dothideomycetidae</taxon>
        <taxon>Mycosphaerellales</taxon>
        <taxon>Extremaceae</taxon>
        <taxon>Vermiconidia</taxon>
    </lineage>
</organism>
<protein>
    <submittedName>
        <fullName evidence="1">Uncharacterized protein</fullName>
    </submittedName>
</protein>
<name>A0ACC3MTA3_9PEZI</name>